<sequence length="162" mass="19278">MDIYEFAINFEQENRAFYEEFAEKCSHTSLKSVFLNLADEERKHENIIRQMRDNKELDAVESDILPKAKEAFEAISKDLPENEIFDTEQVDVYKKAIAIEEKSIEFYSEQAEKAEDPAIKEAFQRLAEEEKKHEKIMSNITEMVNRPNTWLEDAEWYHLDEY</sequence>
<evidence type="ECO:0000313" key="3">
    <source>
        <dbReference type="EMBL" id="MCC3144478.1"/>
    </source>
</evidence>
<evidence type="ECO:0000259" key="2">
    <source>
        <dbReference type="Pfam" id="PF02915"/>
    </source>
</evidence>
<gene>
    <name evidence="3" type="ORF">LJ207_03970</name>
</gene>
<dbReference type="InterPro" id="IPR003251">
    <property type="entry name" value="Rr_diiron-bd_dom"/>
</dbReference>
<keyword evidence="1" id="KW-0175">Coiled coil</keyword>
<feature type="coiled-coil region" evidence="1">
    <location>
        <begin position="119"/>
        <end position="146"/>
    </location>
</feature>
<name>A0AAW4WTQ2_9FIRM</name>
<dbReference type="CDD" id="cd01045">
    <property type="entry name" value="Ferritin_like_AB"/>
    <property type="match status" value="1"/>
</dbReference>
<dbReference type="PANTHER" id="PTHR33531:SF7">
    <property type="entry name" value="HYPOTHETICAL MEMBRANE PROTEIN, CONSERVED"/>
    <property type="match status" value="1"/>
</dbReference>
<dbReference type="RefSeq" id="WP_229344275.1">
    <property type="nucleotide sequence ID" value="NZ_JAJFAT010000004.1"/>
</dbReference>
<dbReference type="SUPFAM" id="SSF47240">
    <property type="entry name" value="Ferritin-like"/>
    <property type="match status" value="1"/>
</dbReference>
<protein>
    <submittedName>
        <fullName evidence="3">Ferritin family protein</fullName>
    </submittedName>
</protein>
<dbReference type="EMBL" id="JAJFAT010000004">
    <property type="protein sequence ID" value="MCC3144478.1"/>
    <property type="molecule type" value="Genomic_DNA"/>
</dbReference>
<keyword evidence="4" id="KW-1185">Reference proteome</keyword>
<dbReference type="InterPro" id="IPR009078">
    <property type="entry name" value="Ferritin-like_SF"/>
</dbReference>
<dbReference type="Pfam" id="PF02915">
    <property type="entry name" value="Rubrerythrin"/>
    <property type="match status" value="1"/>
</dbReference>
<dbReference type="Proteomes" id="UP001199296">
    <property type="component" value="Unassembled WGS sequence"/>
</dbReference>
<dbReference type="GO" id="GO:0016491">
    <property type="term" value="F:oxidoreductase activity"/>
    <property type="evidence" value="ECO:0007669"/>
    <property type="project" value="InterPro"/>
</dbReference>
<comment type="caution">
    <text evidence="3">The sequence shown here is derived from an EMBL/GenBank/DDBJ whole genome shotgun (WGS) entry which is preliminary data.</text>
</comment>
<proteinExistence type="predicted"/>
<accession>A0AAW4WTQ2</accession>
<dbReference type="PANTHER" id="PTHR33531">
    <property type="entry name" value="RUBRERYTHRIN SUBFAMILY"/>
    <property type="match status" value="1"/>
</dbReference>
<dbReference type="Gene3D" id="1.20.5.420">
    <property type="entry name" value="Immunoglobulin FC, subunit C"/>
    <property type="match status" value="1"/>
</dbReference>
<dbReference type="InterPro" id="IPR012347">
    <property type="entry name" value="Ferritin-like"/>
</dbReference>
<dbReference type="AlphaFoldDB" id="A0AAW4WTQ2"/>
<reference evidence="3 4" key="1">
    <citation type="submission" date="2021-10" db="EMBL/GenBank/DDBJ databases">
        <authorList>
            <person name="Grouzdev D.S."/>
            <person name="Pantiukh K.S."/>
            <person name="Krutkina M.S."/>
        </authorList>
    </citation>
    <scope>NUCLEOTIDE SEQUENCE [LARGE SCALE GENOMIC DNA]</scope>
    <source>
        <strain evidence="3 4">Z-7514</strain>
    </source>
</reference>
<organism evidence="3 4">
    <name type="scientific">Halanaerobium polyolivorans</name>
    <dbReference type="NCBI Taxonomy" id="2886943"/>
    <lineage>
        <taxon>Bacteria</taxon>
        <taxon>Bacillati</taxon>
        <taxon>Bacillota</taxon>
        <taxon>Clostridia</taxon>
        <taxon>Halanaerobiales</taxon>
        <taxon>Halanaerobiaceae</taxon>
        <taxon>Halanaerobium</taxon>
    </lineage>
</organism>
<dbReference type="GO" id="GO:0046872">
    <property type="term" value="F:metal ion binding"/>
    <property type="evidence" value="ECO:0007669"/>
    <property type="project" value="InterPro"/>
</dbReference>
<dbReference type="Gene3D" id="1.20.1260.10">
    <property type="match status" value="1"/>
</dbReference>
<evidence type="ECO:0000313" key="4">
    <source>
        <dbReference type="Proteomes" id="UP001199296"/>
    </source>
</evidence>
<evidence type="ECO:0000256" key="1">
    <source>
        <dbReference type="SAM" id="Coils"/>
    </source>
</evidence>
<feature type="domain" description="Rubrerythrin diiron-binding" evidence="2">
    <location>
        <begin position="4"/>
        <end position="138"/>
    </location>
</feature>